<dbReference type="Proteomes" id="UP000283805">
    <property type="component" value="Unassembled WGS sequence"/>
</dbReference>
<comment type="caution">
    <text evidence="3">The sequence shown here is derived from an EMBL/GenBank/DDBJ whole genome shotgun (WGS) entry which is preliminary data.</text>
</comment>
<keyword evidence="3" id="KW-0966">Cell projection</keyword>
<protein>
    <submittedName>
        <fullName evidence="3">Flagellin-like protein</fullName>
    </submittedName>
</protein>
<dbReference type="NCBIfam" id="TIGR02537">
    <property type="entry name" value="arch_flag_Nterm"/>
    <property type="match status" value="1"/>
</dbReference>
<accession>A0A419WQE7</accession>
<keyword evidence="1" id="KW-0812">Transmembrane</keyword>
<dbReference type="InterPro" id="IPR013373">
    <property type="entry name" value="Flagellin/pilin_N_arc"/>
</dbReference>
<keyword evidence="3" id="KW-0969">Cilium</keyword>
<evidence type="ECO:0000313" key="4">
    <source>
        <dbReference type="Proteomes" id="UP000283805"/>
    </source>
</evidence>
<proteinExistence type="predicted"/>
<evidence type="ECO:0000313" key="3">
    <source>
        <dbReference type="EMBL" id="RKD97700.1"/>
    </source>
</evidence>
<organism evidence="3 4">
    <name type="scientific">Halopiger aswanensis</name>
    <dbReference type="NCBI Taxonomy" id="148449"/>
    <lineage>
        <taxon>Archaea</taxon>
        <taxon>Methanobacteriati</taxon>
        <taxon>Methanobacteriota</taxon>
        <taxon>Stenosarchaea group</taxon>
        <taxon>Halobacteria</taxon>
        <taxon>Halobacteriales</taxon>
        <taxon>Natrialbaceae</taxon>
        <taxon>Halopiger</taxon>
    </lineage>
</organism>
<dbReference type="Pfam" id="PF07790">
    <property type="entry name" value="Pilin_N"/>
    <property type="match status" value="1"/>
</dbReference>
<keyword evidence="1" id="KW-1133">Transmembrane helix</keyword>
<keyword evidence="3" id="KW-0282">Flagellum</keyword>
<feature type="domain" description="Archaeal Type IV pilin N-terminal" evidence="2">
    <location>
        <begin position="15"/>
        <end position="89"/>
    </location>
</feature>
<sequence length="159" mass="16251">MRSVSLSNVAADRTAVSSVVGVLLLIAITVVLAGVVHTFAFSLADDNLQTYPTAGVSIDADADCTDEKATGLVATHVAGDSIPADELYLESVGENPELSGSWATPDGYSTAGVDDGTVSAGDTATVCAKDDDLEETTVQVVWQADSGARSLVLAEWDGS</sequence>
<keyword evidence="4" id="KW-1185">Reference proteome</keyword>
<keyword evidence="1" id="KW-0472">Membrane</keyword>
<dbReference type="OrthoDB" id="118020at2157"/>
<name>A0A419WQE7_9EURY</name>
<feature type="transmembrane region" description="Helical" evidence="1">
    <location>
        <begin position="20"/>
        <end position="41"/>
    </location>
</feature>
<dbReference type="EMBL" id="RAPO01000001">
    <property type="protein sequence ID" value="RKD97700.1"/>
    <property type="molecule type" value="Genomic_DNA"/>
</dbReference>
<dbReference type="AlphaFoldDB" id="A0A419WQE7"/>
<dbReference type="InterPro" id="IPR012859">
    <property type="entry name" value="Pilin_N_archaeal"/>
</dbReference>
<reference evidence="3 4" key="1">
    <citation type="submission" date="2018-09" db="EMBL/GenBank/DDBJ databases">
        <title>Genomic Encyclopedia of Archaeal and Bacterial Type Strains, Phase II (KMG-II): from individual species to whole genera.</title>
        <authorList>
            <person name="Goeker M."/>
        </authorList>
    </citation>
    <scope>NUCLEOTIDE SEQUENCE [LARGE SCALE GENOMIC DNA]</scope>
    <source>
        <strain evidence="3 4">DSM 13151</strain>
    </source>
</reference>
<evidence type="ECO:0000259" key="2">
    <source>
        <dbReference type="Pfam" id="PF07790"/>
    </source>
</evidence>
<dbReference type="RefSeq" id="WP_170155506.1">
    <property type="nucleotide sequence ID" value="NZ_RAPO01000001.1"/>
</dbReference>
<evidence type="ECO:0000256" key="1">
    <source>
        <dbReference type="SAM" id="Phobius"/>
    </source>
</evidence>
<gene>
    <name evidence="3" type="ORF">ATJ93_0691</name>
</gene>